<evidence type="ECO:0000313" key="2">
    <source>
        <dbReference type="EMBL" id="UNS95073.1"/>
    </source>
</evidence>
<keyword evidence="3" id="KW-1185">Reference proteome</keyword>
<dbReference type="Gene3D" id="3.90.550.10">
    <property type="entry name" value="Spore Coat Polysaccharide Biosynthesis Protein SpsA, Chain A"/>
    <property type="match status" value="1"/>
</dbReference>
<dbReference type="CDD" id="cd00761">
    <property type="entry name" value="Glyco_tranf_GTA_type"/>
    <property type="match status" value="1"/>
</dbReference>
<evidence type="ECO:0000259" key="1">
    <source>
        <dbReference type="Pfam" id="PF00535"/>
    </source>
</evidence>
<accession>A0ABY3XKZ4</accession>
<dbReference type="InterPro" id="IPR029044">
    <property type="entry name" value="Nucleotide-diphossugar_trans"/>
</dbReference>
<dbReference type="Pfam" id="PF00535">
    <property type="entry name" value="Glycos_transf_2"/>
    <property type="match status" value="1"/>
</dbReference>
<dbReference type="SUPFAM" id="SSF53448">
    <property type="entry name" value="Nucleotide-diphospho-sugar transferases"/>
    <property type="match status" value="1"/>
</dbReference>
<dbReference type="Proteomes" id="UP001202244">
    <property type="component" value="Chromosome"/>
</dbReference>
<dbReference type="EMBL" id="CP093846">
    <property type="protein sequence ID" value="UNS95073.1"/>
    <property type="molecule type" value="Genomic_DNA"/>
</dbReference>
<evidence type="ECO:0000313" key="3">
    <source>
        <dbReference type="Proteomes" id="UP001202244"/>
    </source>
</evidence>
<reference evidence="2 3" key="1">
    <citation type="journal article" date="2023" name="Microbiol. Spectr.">
        <title>Synergy between Genome Mining, Metabolomics, and Bioinformatics Uncovers Antibacterial Chlorinated Carbazole Alkaloids and Their Biosynthetic Gene Cluster from Streptomyces tubbatahanensis sp. nov., a Novel Actinomycete Isolated from Sulu Sea, Philippines.</title>
        <authorList>
            <person name="Tenebro C.P."/>
            <person name="Trono D.J.V.L."/>
            <person name="Balida L.A.P."/>
            <person name="Bayog L.K.A."/>
            <person name="Bruna J.R."/>
            <person name="Sabido E.M."/>
            <person name="Caspe D.P.C."/>
            <person name="de Los Santos E.L.C."/>
            <person name="Saludes J.P."/>
            <person name="Dalisay D.S."/>
        </authorList>
    </citation>
    <scope>NUCLEOTIDE SEQUENCE [LARGE SCALE GENOMIC DNA]</scope>
    <source>
        <strain evidence="2 3">DSD3025</strain>
    </source>
</reference>
<dbReference type="PANTHER" id="PTHR43685:SF11">
    <property type="entry name" value="GLYCOSYLTRANSFERASE TAGX-RELATED"/>
    <property type="match status" value="1"/>
</dbReference>
<dbReference type="RefSeq" id="WP_242748440.1">
    <property type="nucleotide sequence ID" value="NZ_CP093846.1"/>
</dbReference>
<organism evidence="2 3">
    <name type="scientific">Streptomyces tubbatahanensis</name>
    <dbReference type="NCBI Taxonomy" id="2923272"/>
    <lineage>
        <taxon>Bacteria</taxon>
        <taxon>Bacillati</taxon>
        <taxon>Actinomycetota</taxon>
        <taxon>Actinomycetes</taxon>
        <taxon>Kitasatosporales</taxon>
        <taxon>Streptomycetaceae</taxon>
        <taxon>Streptomyces</taxon>
    </lineage>
</organism>
<dbReference type="InterPro" id="IPR050834">
    <property type="entry name" value="Glycosyltransf_2"/>
</dbReference>
<feature type="domain" description="Glycosyltransferase 2-like" evidence="1">
    <location>
        <begin position="11"/>
        <end position="134"/>
    </location>
</feature>
<dbReference type="InterPro" id="IPR001173">
    <property type="entry name" value="Glyco_trans_2-like"/>
</dbReference>
<sequence>MPSEDFRVDILCATYNRSALLRGAIESVLAQTATYWRLVIVSDSSTDDTRDVVAEYDDARITFLECAPRRRPGPVRNVGLAASSAPLVAYLDDDDRWRPDHLAEVTRRFADGASWVVAGSTYVDDSGEQRVPARVLGSVWHPELQLVASLFEPSRVAHRRALLDRLGAWSEGQGINRDDWEMWLRFADDGQSVVVAGEPTVEIRASGTTMRHTDAYAADAYPLVVGRAGSPEVARAALGELRTAPLRERFHTLHRTATRAWLADILSSGRAALPPGVHSDQALAEWDRLNSGPLTEGAQPLVDELVADGGDIVYPVPCLHRAHGQRIERLLRNRDRERLDLVARTVERAVERRAR</sequence>
<protein>
    <submittedName>
        <fullName evidence="2">Glycosyltransferase family 2 protein</fullName>
    </submittedName>
</protein>
<proteinExistence type="predicted"/>
<name>A0ABY3XKZ4_9ACTN</name>
<gene>
    <name evidence="2" type="ORF">MMF93_00300</name>
</gene>
<dbReference type="PANTHER" id="PTHR43685">
    <property type="entry name" value="GLYCOSYLTRANSFERASE"/>
    <property type="match status" value="1"/>
</dbReference>